<accession>A0A4R2H0A8</accession>
<keyword evidence="2" id="KW-1185">Reference proteome</keyword>
<dbReference type="RefSeq" id="WP_132214911.1">
    <property type="nucleotide sequence ID" value="NZ_SLWN01000018.1"/>
</dbReference>
<dbReference type="EMBL" id="SLWN01000018">
    <property type="protein sequence ID" value="TCO17342.1"/>
    <property type="molecule type" value="Genomic_DNA"/>
</dbReference>
<evidence type="ECO:0000313" key="1">
    <source>
        <dbReference type="EMBL" id="TCO17342.1"/>
    </source>
</evidence>
<dbReference type="OrthoDB" id="3828020at2"/>
<evidence type="ECO:0000313" key="2">
    <source>
        <dbReference type="Proteomes" id="UP000294508"/>
    </source>
</evidence>
<name>A0A4R2H0A8_9ACTN</name>
<reference evidence="1 2" key="1">
    <citation type="journal article" date="2015" name="Stand. Genomic Sci.">
        <title>Genomic Encyclopedia of Bacterial and Archaeal Type Strains, Phase III: the genomes of soil and plant-associated and newly described type strains.</title>
        <authorList>
            <person name="Whitman W.B."/>
            <person name="Woyke T."/>
            <person name="Klenk H.P."/>
            <person name="Zhou Y."/>
            <person name="Lilburn T.G."/>
            <person name="Beck B.J."/>
            <person name="De Vos P."/>
            <person name="Vandamme P."/>
            <person name="Eisen J.A."/>
            <person name="Garrity G."/>
            <person name="Hugenholtz P."/>
            <person name="Kyrpides N.C."/>
        </authorList>
    </citation>
    <scope>NUCLEOTIDE SEQUENCE [LARGE SCALE GENOMIC DNA]</scope>
    <source>
        <strain evidence="1 2">VKM Ac-2572</strain>
    </source>
</reference>
<dbReference type="Proteomes" id="UP000294508">
    <property type="component" value="Unassembled WGS sequence"/>
</dbReference>
<comment type="caution">
    <text evidence="1">The sequence shown here is derived from an EMBL/GenBank/DDBJ whole genome shotgun (WGS) entry which is preliminary data.</text>
</comment>
<organism evidence="1 2">
    <name type="scientific">Kribbella steppae</name>
    <dbReference type="NCBI Taxonomy" id="2512223"/>
    <lineage>
        <taxon>Bacteria</taxon>
        <taxon>Bacillati</taxon>
        <taxon>Actinomycetota</taxon>
        <taxon>Actinomycetes</taxon>
        <taxon>Propionibacteriales</taxon>
        <taxon>Kribbellaceae</taxon>
        <taxon>Kribbella</taxon>
    </lineage>
</organism>
<proteinExistence type="predicted"/>
<dbReference type="AlphaFoldDB" id="A0A4R2H0A8"/>
<sequence length="81" mass="8416">MDDDLPADETYNPWTIVNAVFHHLADAGLHPVLGTAGDPGDAAAALLLALGIRPSTPGDARSLQDAEAELAQLREAVFGDP</sequence>
<protein>
    <submittedName>
        <fullName evidence="1">Uncharacterized protein</fullName>
    </submittedName>
</protein>
<gene>
    <name evidence="1" type="ORF">EV652_118170</name>
</gene>